<evidence type="ECO:0000256" key="1">
    <source>
        <dbReference type="ARBA" id="ARBA00000013"/>
    </source>
</evidence>
<evidence type="ECO:0000256" key="5">
    <source>
        <dbReference type="ARBA" id="ARBA00022723"/>
    </source>
</evidence>
<feature type="binding site" evidence="17">
    <location>
        <position position="320"/>
    </location>
    <ligand>
        <name>(6S)-NADPHX</name>
        <dbReference type="ChEBI" id="CHEBI:64076"/>
    </ligand>
</feature>
<comment type="similarity">
    <text evidence="17">Belongs to the NnrD/CARKD family.</text>
</comment>
<reference evidence="23" key="1">
    <citation type="journal article" date="2019" name="Int. J. Syst. Evol. Microbiol.">
        <title>The Global Catalogue of Microorganisms (GCM) 10K type strain sequencing project: providing services to taxonomists for standard genome sequencing and annotation.</title>
        <authorList>
            <consortium name="The Broad Institute Genomics Platform"/>
            <consortium name="The Broad Institute Genome Sequencing Center for Infectious Disease"/>
            <person name="Wu L."/>
            <person name="Ma J."/>
        </authorList>
    </citation>
    <scope>NUCLEOTIDE SEQUENCE [LARGE SCALE GENOMIC DNA]</scope>
    <source>
        <strain evidence="23">JCM 1490</strain>
    </source>
</reference>
<dbReference type="PROSITE" id="PS51385">
    <property type="entry name" value="YJEF_N"/>
    <property type="match status" value="1"/>
</dbReference>
<dbReference type="InterPro" id="IPR000631">
    <property type="entry name" value="CARKD"/>
</dbReference>
<feature type="binding site" evidence="18">
    <location>
        <position position="61"/>
    </location>
    <ligand>
        <name>K(+)</name>
        <dbReference type="ChEBI" id="CHEBI:29103"/>
    </ligand>
</feature>
<evidence type="ECO:0000256" key="8">
    <source>
        <dbReference type="ARBA" id="ARBA00022857"/>
    </source>
</evidence>
<comment type="similarity">
    <text evidence="3 19">In the N-terminal section; belongs to the NnrE/AIBP family.</text>
</comment>
<keyword evidence="6 17" id="KW-0547">Nucleotide-binding</keyword>
<feature type="domain" description="YjeF C-terminal" evidence="20">
    <location>
        <begin position="235"/>
        <end position="523"/>
    </location>
</feature>
<gene>
    <name evidence="18" type="primary">nnrE</name>
    <name evidence="17" type="synonym">nnrD</name>
    <name evidence="22" type="ORF">ACFQQL_15625</name>
</gene>
<comment type="similarity">
    <text evidence="18">Belongs to the NnrE/AIBP family.</text>
</comment>
<evidence type="ECO:0000259" key="20">
    <source>
        <dbReference type="PROSITE" id="PS51383"/>
    </source>
</evidence>
<feature type="binding site" evidence="18">
    <location>
        <begin position="60"/>
        <end position="64"/>
    </location>
    <ligand>
        <name>(6S)-NADPHX</name>
        <dbReference type="ChEBI" id="CHEBI:64076"/>
    </ligand>
</feature>
<comment type="similarity">
    <text evidence="4 19">In the C-terminal section; belongs to the NnrD/CARKD family.</text>
</comment>
<dbReference type="GO" id="GO:0052856">
    <property type="term" value="F:NAD(P)HX epimerase activity"/>
    <property type="evidence" value="ECO:0007669"/>
    <property type="project" value="UniProtKB-EC"/>
</dbReference>
<feature type="binding site" evidence="18">
    <location>
        <position position="173"/>
    </location>
    <ligand>
        <name>K(+)</name>
        <dbReference type="ChEBI" id="CHEBI:29103"/>
    </ligand>
</feature>
<comment type="catalytic activity">
    <reaction evidence="15 17 19">
        <text>(6S)-NADHX + ADP = AMP + phosphate + NADH + H(+)</text>
        <dbReference type="Rhea" id="RHEA:32223"/>
        <dbReference type="ChEBI" id="CHEBI:15378"/>
        <dbReference type="ChEBI" id="CHEBI:43474"/>
        <dbReference type="ChEBI" id="CHEBI:57945"/>
        <dbReference type="ChEBI" id="CHEBI:64074"/>
        <dbReference type="ChEBI" id="CHEBI:456215"/>
        <dbReference type="ChEBI" id="CHEBI:456216"/>
        <dbReference type="EC" id="4.2.1.136"/>
    </reaction>
</comment>
<comment type="cofactor">
    <cofactor evidence="18 19">
        <name>K(+)</name>
        <dbReference type="ChEBI" id="CHEBI:29103"/>
    </cofactor>
    <text evidence="18 19">Binds 1 potassium ion per subunit.</text>
</comment>
<keyword evidence="8 17" id="KW-0521">NADP</keyword>
<dbReference type="InterPro" id="IPR030677">
    <property type="entry name" value="Nnr"/>
</dbReference>
<dbReference type="Gene3D" id="3.40.1190.20">
    <property type="match status" value="1"/>
</dbReference>
<feature type="binding site" evidence="17">
    <location>
        <position position="443"/>
    </location>
    <ligand>
        <name>(6S)-NADPHX</name>
        <dbReference type="ChEBI" id="CHEBI:64076"/>
    </ligand>
</feature>
<keyword evidence="12 17" id="KW-0456">Lyase</keyword>
<dbReference type="NCBIfam" id="TIGR00197">
    <property type="entry name" value="yjeF_nterm"/>
    <property type="match status" value="1"/>
</dbReference>
<dbReference type="HAMAP" id="MF_01965">
    <property type="entry name" value="NADHX_dehydratase"/>
    <property type="match status" value="1"/>
</dbReference>
<feature type="binding site" evidence="18">
    <location>
        <position position="128"/>
    </location>
    <ligand>
        <name>K(+)</name>
        <dbReference type="ChEBI" id="CHEBI:29103"/>
    </ligand>
</feature>
<dbReference type="RefSeq" id="WP_382396046.1">
    <property type="nucleotide sequence ID" value="NZ_JBHTCQ010000003.1"/>
</dbReference>
<evidence type="ECO:0000256" key="12">
    <source>
        <dbReference type="ARBA" id="ARBA00023239"/>
    </source>
</evidence>
<comment type="function">
    <text evidence="18">Catalyzes the epimerization of the S- and R-forms of NAD(P)HX, a damaged form of NAD(P)H that is a result of enzymatic or heat-dependent hydration. This is a prerequisite for the S-specific NAD(P)H-hydrate dehydratase to allow the repair of both epimers of NAD(P)HX.</text>
</comment>
<evidence type="ECO:0000256" key="4">
    <source>
        <dbReference type="ARBA" id="ARBA00009524"/>
    </source>
</evidence>
<dbReference type="CDD" id="cd01171">
    <property type="entry name" value="YXKO-related"/>
    <property type="match status" value="1"/>
</dbReference>
<keyword evidence="10 17" id="KW-0520">NAD</keyword>
<feature type="binding site" evidence="18">
    <location>
        <begin position="132"/>
        <end position="138"/>
    </location>
    <ligand>
        <name>(6S)-NADPHX</name>
        <dbReference type="ChEBI" id="CHEBI:64076"/>
    </ligand>
</feature>
<dbReference type="EC" id="4.2.1.136" evidence="19"/>
<dbReference type="SUPFAM" id="SSF64153">
    <property type="entry name" value="YjeF N-terminal domain-like"/>
    <property type="match status" value="1"/>
</dbReference>
<evidence type="ECO:0000256" key="2">
    <source>
        <dbReference type="ARBA" id="ARBA00000909"/>
    </source>
</evidence>
<feature type="binding site" evidence="17">
    <location>
        <position position="442"/>
    </location>
    <ligand>
        <name>AMP</name>
        <dbReference type="ChEBI" id="CHEBI:456215"/>
    </ligand>
</feature>
<dbReference type="Gene3D" id="3.40.50.10260">
    <property type="entry name" value="YjeF N-terminal domain"/>
    <property type="match status" value="1"/>
</dbReference>
<keyword evidence="11 18" id="KW-0413">Isomerase</keyword>
<dbReference type="InterPro" id="IPR036652">
    <property type="entry name" value="YjeF_N_dom_sf"/>
</dbReference>
<evidence type="ECO:0000256" key="6">
    <source>
        <dbReference type="ARBA" id="ARBA00022741"/>
    </source>
</evidence>
<dbReference type="PROSITE" id="PS01050">
    <property type="entry name" value="YJEF_C_2"/>
    <property type="match status" value="1"/>
</dbReference>
<sequence>MIRAHSAATVREVEEPRLAAGEPLMAHAAFALATHVARELRDRTGRVAGSVVLLLVGGGNNGGDALYAGTHLARRGCQVHAAVVSDRAHEAGLAAARASGVRVHELLAAPDLPGAVVDLAGRCHVWVDGLTGIGARGPLREPVAGIVAALAEERAAWSSLLAEPIVVAVDVPSGIGVDDGTVPGPVLPADVTVSMGTAKPGLLLPPAAALAGRLEVVDLGLTELADREPAACSLGRSDVAALWPVPGPEDHKYTRGVLGLVAGSRTYPGAAVLCAAGALRTGLGMVRYLGPEVPTSLVRAAHPEIVTVPGRVQAWVLGPGVDPRDAARTAELADHLDEAAGQGLPAVLDAGALTLLHDDVDLAGPTVLTPHAGELAELLTARGEHTPRRDVEAAPARHARLAAEITGGTVLLKGARTVVAAPEGPLHAQGDATGWLATAGAGDVLAGVLGALLAAYGDAIAEAVHPAASLAPLAAAAASAHGHAARLAAGLPFDADDDPAGPIGVPITASDVADALPGALSTILD</sequence>
<evidence type="ECO:0000256" key="13">
    <source>
        <dbReference type="ARBA" id="ARBA00023268"/>
    </source>
</evidence>
<feature type="binding site" evidence="17">
    <location>
        <begin position="413"/>
        <end position="417"/>
    </location>
    <ligand>
        <name>AMP</name>
        <dbReference type="ChEBI" id="CHEBI:456215"/>
    </ligand>
</feature>
<dbReference type="InterPro" id="IPR004443">
    <property type="entry name" value="YjeF_N_dom"/>
</dbReference>
<organism evidence="22 23">
    <name type="scientific">Georgenia alba</name>
    <dbReference type="NCBI Taxonomy" id="2233858"/>
    <lineage>
        <taxon>Bacteria</taxon>
        <taxon>Bacillati</taxon>
        <taxon>Actinomycetota</taxon>
        <taxon>Actinomycetes</taxon>
        <taxon>Micrococcales</taxon>
        <taxon>Bogoriellaceae</taxon>
        <taxon>Georgenia</taxon>
    </lineage>
</organism>
<comment type="catalytic activity">
    <reaction evidence="2 18 19">
        <text>(6R)-NADPHX = (6S)-NADPHX</text>
        <dbReference type="Rhea" id="RHEA:32227"/>
        <dbReference type="ChEBI" id="CHEBI:64076"/>
        <dbReference type="ChEBI" id="CHEBI:64077"/>
        <dbReference type="EC" id="5.1.99.6"/>
    </reaction>
</comment>
<name>A0ABW2QAS0_9MICO</name>
<evidence type="ECO:0000256" key="18">
    <source>
        <dbReference type="HAMAP-Rule" id="MF_01966"/>
    </source>
</evidence>
<feature type="domain" description="YjeF N-terminal" evidence="21">
    <location>
        <begin position="2"/>
        <end position="227"/>
    </location>
</feature>
<keyword evidence="23" id="KW-1185">Reference proteome</keyword>
<evidence type="ECO:0000313" key="23">
    <source>
        <dbReference type="Proteomes" id="UP001596455"/>
    </source>
</evidence>
<comment type="function">
    <text evidence="14 19">Bifunctional enzyme that catalyzes the epimerization of the S- and R-forms of NAD(P)HX and the dehydration of the S-form of NAD(P)HX at the expense of ADP, which is converted to AMP. This allows the repair of both epimers of NAD(P)HX, a damaged form of NAD(P)H that is a result of enzymatic or heat-dependent hydration.</text>
</comment>
<dbReference type="Pfam" id="PF01256">
    <property type="entry name" value="Carb_kinase"/>
    <property type="match status" value="1"/>
</dbReference>
<feature type="binding site" evidence="17">
    <location>
        <position position="371"/>
    </location>
    <ligand>
        <name>(6S)-NADPHX</name>
        <dbReference type="ChEBI" id="CHEBI:64076"/>
    </ligand>
</feature>
<comment type="caution">
    <text evidence="22">The sequence shown here is derived from an EMBL/GenBank/DDBJ whole genome shotgun (WGS) entry which is preliminary data.</text>
</comment>
<keyword evidence="5 18" id="KW-0479">Metal-binding</keyword>
<comment type="catalytic activity">
    <reaction evidence="1 18 19">
        <text>(6R)-NADHX = (6S)-NADHX</text>
        <dbReference type="Rhea" id="RHEA:32215"/>
        <dbReference type="ChEBI" id="CHEBI:64074"/>
        <dbReference type="ChEBI" id="CHEBI:64075"/>
        <dbReference type="EC" id="5.1.99.6"/>
    </reaction>
</comment>
<dbReference type="InterPro" id="IPR017953">
    <property type="entry name" value="Carbohydrate_kinase_pred_CS"/>
</dbReference>
<evidence type="ECO:0000256" key="7">
    <source>
        <dbReference type="ARBA" id="ARBA00022840"/>
    </source>
</evidence>
<dbReference type="EC" id="5.1.99.6" evidence="19"/>
<dbReference type="PIRSF" id="PIRSF017184">
    <property type="entry name" value="Nnr"/>
    <property type="match status" value="1"/>
</dbReference>
<keyword evidence="13" id="KW-0511">Multifunctional enzyme</keyword>
<evidence type="ECO:0000313" key="22">
    <source>
        <dbReference type="EMBL" id="MFC7406549.1"/>
    </source>
</evidence>
<evidence type="ECO:0000256" key="15">
    <source>
        <dbReference type="ARBA" id="ARBA00048238"/>
    </source>
</evidence>
<proteinExistence type="inferred from homology"/>
<dbReference type="EMBL" id="JBHTCQ010000003">
    <property type="protein sequence ID" value="MFC7406549.1"/>
    <property type="molecule type" value="Genomic_DNA"/>
</dbReference>
<evidence type="ECO:0000256" key="10">
    <source>
        <dbReference type="ARBA" id="ARBA00023027"/>
    </source>
</evidence>
<dbReference type="PANTHER" id="PTHR12592">
    <property type="entry name" value="ATP-DEPENDENT (S)-NAD(P)H-HYDRATE DEHYDRATASE FAMILY MEMBER"/>
    <property type="match status" value="1"/>
</dbReference>
<accession>A0ABW2QAS0</accession>
<feature type="binding site" evidence="18">
    <location>
        <position position="170"/>
    </location>
    <ligand>
        <name>(6S)-NADPHX</name>
        <dbReference type="ChEBI" id="CHEBI:64076"/>
    </ligand>
</feature>
<protein>
    <recommendedName>
        <fullName evidence="19">Bifunctional NAD(P)H-hydrate repair enzyme</fullName>
    </recommendedName>
    <alternativeName>
        <fullName evidence="19">Nicotinamide nucleotide repair protein</fullName>
    </alternativeName>
    <domain>
        <recommendedName>
            <fullName evidence="19">ADP-dependent (S)-NAD(P)H-hydrate dehydratase</fullName>
            <ecNumber evidence="19">4.2.1.136</ecNumber>
        </recommendedName>
        <alternativeName>
            <fullName evidence="19">ADP-dependent NAD(P)HX dehydratase</fullName>
        </alternativeName>
    </domain>
    <domain>
        <recommendedName>
            <fullName evidence="19">NAD(P)H-hydrate epimerase</fullName>
            <ecNumber evidence="19">5.1.99.6</ecNumber>
        </recommendedName>
    </domain>
</protein>
<dbReference type="InterPro" id="IPR029056">
    <property type="entry name" value="Ribokinase-like"/>
</dbReference>
<evidence type="ECO:0000259" key="21">
    <source>
        <dbReference type="PROSITE" id="PS51385"/>
    </source>
</evidence>
<keyword evidence="7 17" id="KW-0067">ATP-binding</keyword>
<evidence type="ECO:0000256" key="17">
    <source>
        <dbReference type="HAMAP-Rule" id="MF_01965"/>
    </source>
</evidence>
<evidence type="ECO:0000256" key="14">
    <source>
        <dbReference type="ARBA" id="ARBA00025153"/>
    </source>
</evidence>
<evidence type="ECO:0000256" key="16">
    <source>
        <dbReference type="ARBA" id="ARBA00049209"/>
    </source>
</evidence>
<dbReference type="PANTHER" id="PTHR12592:SF0">
    <property type="entry name" value="ATP-DEPENDENT (S)-NAD(P)H-HYDRATE DEHYDRATASE"/>
    <property type="match status" value="1"/>
</dbReference>
<dbReference type="Pfam" id="PF03853">
    <property type="entry name" value="YjeF_N"/>
    <property type="match status" value="1"/>
</dbReference>
<evidence type="ECO:0000256" key="9">
    <source>
        <dbReference type="ARBA" id="ARBA00022958"/>
    </source>
</evidence>
<dbReference type="SUPFAM" id="SSF53613">
    <property type="entry name" value="Ribokinase-like"/>
    <property type="match status" value="1"/>
</dbReference>
<comment type="catalytic activity">
    <reaction evidence="16 17 19">
        <text>(6S)-NADPHX + ADP = AMP + phosphate + NADPH + H(+)</text>
        <dbReference type="Rhea" id="RHEA:32235"/>
        <dbReference type="ChEBI" id="CHEBI:15378"/>
        <dbReference type="ChEBI" id="CHEBI:43474"/>
        <dbReference type="ChEBI" id="CHEBI:57783"/>
        <dbReference type="ChEBI" id="CHEBI:64076"/>
        <dbReference type="ChEBI" id="CHEBI:456215"/>
        <dbReference type="ChEBI" id="CHEBI:456216"/>
        <dbReference type="EC" id="4.2.1.136"/>
    </reaction>
</comment>
<dbReference type="Proteomes" id="UP001596455">
    <property type="component" value="Unassembled WGS sequence"/>
</dbReference>
<evidence type="ECO:0000256" key="19">
    <source>
        <dbReference type="PIRNR" id="PIRNR017184"/>
    </source>
</evidence>
<evidence type="ECO:0000256" key="11">
    <source>
        <dbReference type="ARBA" id="ARBA00023235"/>
    </source>
</evidence>
<comment type="caution">
    <text evidence="18">Lacks conserved residue(s) required for the propagation of feature annotation.</text>
</comment>
<dbReference type="PROSITE" id="PS51383">
    <property type="entry name" value="YJEF_C_3"/>
    <property type="match status" value="1"/>
</dbReference>
<keyword evidence="9 18" id="KW-0630">Potassium</keyword>
<comment type="subunit">
    <text evidence="17">Homotetramer.</text>
</comment>
<comment type="cofactor">
    <cofactor evidence="17">
        <name>Mg(2+)</name>
        <dbReference type="ChEBI" id="CHEBI:18420"/>
    </cofactor>
</comment>
<dbReference type="HAMAP" id="MF_01966">
    <property type="entry name" value="NADHX_epimerase"/>
    <property type="match status" value="1"/>
</dbReference>
<comment type="function">
    <text evidence="17">Catalyzes the dehydration of the S-form of NAD(P)HX at the expense of ADP, which is converted to AMP. Together with NAD(P)HX epimerase, which catalyzes the epimerization of the S- and R-forms, the enzyme allows the repair of both epimers of NAD(P)HX, a damaged form of NAD(P)H that is a result of enzymatic or heat-dependent hydration.</text>
</comment>
<evidence type="ECO:0000256" key="3">
    <source>
        <dbReference type="ARBA" id="ARBA00006001"/>
    </source>
</evidence>
<feature type="binding site" evidence="17">
    <location>
        <position position="270"/>
    </location>
    <ligand>
        <name>(6S)-NADPHX</name>
        <dbReference type="ChEBI" id="CHEBI:64076"/>
    </ligand>
</feature>